<feature type="compositionally biased region" description="Low complexity" evidence="6">
    <location>
        <begin position="325"/>
        <end position="337"/>
    </location>
</feature>
<feature type="transmembrane region" description="Helical" evidence="7">
    <location>
        <begin position="62"/>
        <end position="79"/>
    </location>
</feature>
<evidence type="ECO:0000256" key="3">
    <source>
        <dbReference type="ARBA" id="ARBA00022692"/>
    </source>
</evidence>
<feature type="transmembrane region" description="Helical" evidence="7">
    <location>
        <begin position="247"/>
        <end position="271"/>
    </location>
</feature>
<dbReference type="Proteomes" id="UP001209755">
    <property type="component" value="Unassembled WGS sequence"/>
</dbReference>
<comment type="caution">
    <text evidence="8">The sequence shown here is derived from an EMBL/GenBank/DDBJ whole genome shotgun (WGS) entry which is preliminary data.</text>
</comment>
<sequence length="337" mass="35366">MYYPSKLRSAVAALLFVAGIVAAFQAGYFGKEILVEIALYALLALSLDFLAGFGGMVSLGHAAFYGIGGYAYVILSMQAGVPPLAAMGLALVPCFAAGWLLGIVTSKVRGIFYIMATLAFGQMIYVFTFQNRMLGGSDGIAGVPRIDLSAIGIDMNDPSIFACAVVVATGLVYLVFSRILTSSFGRTLVGLHRNENRMRALGLSVRWYKAMASALAGTAAGFAGTIAAQHTMFVSPGMMDWTTSGEVLIMVILGGLETLIGPIVGAAFVVLLKHEISEFTNHWHFFIGVFLIVAILAGGKGLYGSLEAGVARLTRKKPVADDASDAAPAETPEAGNA</sequence>
<dbReference type="PANTHER" id="PTHR30482:SF17">
    <property type="entry name" value="ABC TRANSPORTER ATP-BINDING PROTEIN"/>
    <property type="match status" value="1"/>
</dbReference>
<evidence type="ECO:0000313" key="8">
    <source>
        <dbReference type="EMBL" id="MCW2307826.1"/>
    </source>
</evidence>
<dbReference type="Pfam" id="PF02653">
    <property type="entry name" value="BPD_transp_2"/>
    <property type="match status" value="1"/>
</dbReference>
<keyword evidence="9" id="KW-1185">Reference proteome</keyword>
<evidence type="ECO:0000256" key="1">
    <source>
        <dbReference type="ARBA" id="ARBA00004651"/>
    </source>
</evidence>
<evidence type="ECO:0000313" key="9">
    <source>
        <dbReference type="Proteomes" id="UP001209755"/>
    </source>
</evidence>
<keyword evidence="4 7" id="KW-1133">Transmembrane helix</keyword>
<dbReference type="PANTHER" id="PTHR30482">
    <property type="entry name" value="HIGH-AFFINITY BRANCHED-CHAIN AMINO ACID TRANSPORT SYSTEM PERMEASE"/>
    <property type="match status" value="1"/>
</dbReference>
<feature type="region of interest" description="Disordered" evidence="6">
    <location>
        <begin position="318"/>
        <end position="337"/>
    </location>
</feature>
<feature type="transmembrane region" description="Helical" evidence="7">
    <location>
        <begin position="111"/>
        <end position="129"/>
    </location>
</feature>
<evidence type="ECO:0000256" key="4">
    <source>
        <dbReference type="ARBA" id="ARBA00022989"/>
    </source>
</evidence>
<dbReference type="RefSeq" id="WP_264601460.1">
    <property type="nucleotide sequence ID" value="NZ_JAOQNS010000005.1"/>
</dbReference>
<dbReference type="EMBL" id="JAOQNS010000005">
    <property type="protein sequence ID" value="MCW2307826.1"/>
    <property type="molecule type" value="Genomic_DNA"/>
</dbReference>
<evidence type="ECO:0000256" key="5">
    <source>
        <dbReference type="ARBA" id="ARBA00023136"/>
    </source>
</evidence>
<evidence type="ECO:0000256" key="6">
    <source>
        <dbReference type="SAM" id="MobiDB-lite"/>
    </source>
</evidence>
<feature type="transmembrane region" description="Helical" evidence="7">
    <location>
        <begin position="159"/>
        <end position="176"/>
    </location>
</feature>
<keyword evidence="5 7" id="KW-0472">Membrane</keyword>
<dbReference type="InterPro" id="IPR001851">
    <property type="entry name" value="ABC_transp_permease"/>
</dbReference>
<organism evidence="8 9">
    <name type="scientific">Rhodobium gokarnense</name>
    <dbReference type="NCBI Taxonomy" id="364296"/>
    <lineage>
        <taxon>Bacteria</taxon>
        <taxon>Pseudomonadati</taxon>
        <taxon>Pseudomonadota</taxon>
        <taxon>Alphaproteobacteria</taxon>
        <taxon>Hyphomicrobiales</taxon>
        <taxon>Rhodobiaceae</taxon>
        <taxon>Rhodobium</taxon>
    </lineage>
</organism>
<name>A0ABT3HBR1_9HYPH</name>
<reference evidence="9" key="1">
    <citation type="submission" date="2023-07" db="EMBL/GenBank/DDBJ databases">
        <title>Genome sequencing of Purple Non-Sulfur Bacteria from various extreme environments.</title>
        <authorList>
            <person name="Mayer M."/>
        </authorList>
    </citation>
    <scope>NUCLEOTIDE SEQUENCE [LARGE SCALE GENOMIC DNA]</scope>
    <source>
        <strain evidence="9">DSM 17935</strain>
    </source>
</reference>
<keyword evidence="3 7" id="KW-0812">Transmembrane</keyword>
<dbReference type="InterPro" id="IPR043428">
    <property type="entry name" value="LivM-like"/>
</dbReference>
<proteinExistence type="predicted"/>
<feature type="transmembrane region" description="Helical" evidence="7">
    <location>
        <begin position="207"/>
        <end position="227"/>
    </location>
</feature>
<protein>
    <submittedName>
        <fullName evidence="8">Branched-chain amino acid transport system permease protein</fullName>
    </submittedName>
</protein>
<gene>
    <name evidence="8" type="ORF">M2319_002163</name>
</gene>
<feature type="transmembrane region" description="Helical" evidence="7">
    <location>
        <begin position="33"/>
        <end position="50"/>
    </location>
</feature>
<accession>A0ABT3HBR1</accession>
<comment type="subcellular location">
    <subcellularLocation>
        <location evidence="1">Cell membrane</location>
        <topology evidence="1">Multi-pass membrane protein</topology>
    </subcellularLocation>
</comment>
<dbReference type="CDD" id="cd06581">
    <property type="entry name" value="TM_PBP1_LivM_like"/>
    <property type="match status" value="1"/>
</dbReference>
<feature type="transmembrane region" description="Helical" evidence="7">
    <location>
        <begin position="283"/>
        <end position="303"/>
    </location>
</feature>
<evidence type="ECO:0000256" key="2">
    <source>
        <dbReference type="ARBA" id="ARBA00022475"/>
    </source>
</evidence>
<feature type="transmembrane region" description="Helical" evidence="7">
    <location>
        <begin position="85"/>
        <end position="104"/>
    </location>
</feature>
<keyword evidence="2" id="KW-1003">Cell membrane</keyword>
<evidence type="ECO:0000256" key="7">
    <source>
        <dbReference type="SAM" id="Phobius"/>
    </source>
</evidence>